<comment type="caution">
    <text evidence="2">The sequence shown here is derived from an EMBL/GenBank/DDBJ whole genome shotgun (WGS) entry which is preliminary data.</text>
</comment>
<dbReference type="Gene3D" id="3.40.50.1820">
    <property type="entry name" value="alpha/beta hydrolase"/>
    <property type="match status" value="1"/>
</dbReference>
<keyword evidence="3" id="KW-1185">Reference proteome</keyword>
<dbReference type="RefSeq" id="WP_232498211.1">
    <property type="nucleotide sequence ID" value="NZ_BAAANH010000006.1"/>
</dbReference>
<dbReference type="InterPro" id="IPR029058">
    <property type="entry name" value="AB_hydrolase_fold"/>
</dbReference>
<evidence type="ECO:0000313" key="3">
    <source>
        <dbReference type="Proteomes" id="UP001500506"/>
    </source>
</evidence>
<name>A0ABP4X4C5_9MICO</name>
<proteinExistence type="predicted"/>
<dbReference type="InterPro" id="IPR000073">
    <property type="entry name" value="AB_hydrolase_1"/>
</dbReference>
<sequence>METVRVDGIDIAYRHSGAGTPIVLLHGAFGDSGDWASDLATLSTDHEVVAWDAPGCGGSSDVPADWSDRDWSAALAGFITELGLDRPVVCGLSLGSVLTLLLARDHPGVPRALVLAGAYAGWVGSLSAAELDRRVAAVEATIDLPPEDWADAFLESVYPPDAPADRVASARAALLAWRPATTRALLSSLVLLDLRPALPHIEVPTLVVRGEADQRSPWRAALAIARAIPDARFVELRGLGHDCAGPEFDALVRDFVARLQATA</sequence>
<dbReference type="PANTHER" id="PTHR43433">
    <property type="entry name" value="HYDROLASE, ALPHA/BETA FOLD FAMILY PROTEIN"/>
    <property type="match status" value="1"/>
</dbReference>
<dbReference type="SUPFAM" id="SSF53474">
    <property type="entry name" value="alpha/beta-Hydrolases"/>
    <property type="match status" value="1"/>
</dbReference>
<dbReference type="PANTHER" id="PTHR43433:SF1">
    <property type="entry name" value="BLL5160 PROTEIN"/>
    <property type="match status" value="1"/>
</dbReference>
<dbReference type="Pfam" id="PF12697">
    <property type="entry name" value="Abhydrolase_6"/>
    <property type="match status" value="1"/>
</dbReference>
<organism evidence="2 3">
    <name type="scientific">Agromyces humatus</name>
    <dbReference type="NCBI Taxonomy" id="279573"/>
    <lineage>
        <taxon>Bacteria</taxon>
        <taxon>Bacillati</taxon>
        <taxon>Actinomycetota</taxon>
        <taxon>Actinomycetes</taxon>
        <taxon>Micrococcales</taxon>
        <taxon>Microbacteriaceae</taxon>
        <taxon>Agromyces</taxon>
    </lineage>
</organism>
<dbReference type="Proteomes" id="UP001500506">
    <property type="component" value="Unassembled WGS sequence"/>
</dbReference>
<protein>
    <submittedName>
        <fullName evidence="2">Alpha/beta hydrolase</fullName>
    </submittedName>
</protein>
<feature type="domain" description="AB hydrolase-1" evidence="1">
    <location>
        <begin position="22"/>
        <end position="243"/>
    </location>
</feature>
<keyword evidence="2" id="KW-0031">Aminopeptidase</keyword>
<dbReference type="GO" id="GO:0004177">
    <property type="term" value="F:aminopeptidase activity"/>
    <property type="evidence" value="ECO:0007669"/>
    <property type="project" value="UniProtKB-KW"/>
</dbReference>
<evidence type="ECO:0000259" key="1">
    <source>
        <dbReference type="Pfam" id="PF12697"/>
    </source>
</evidence>
<dbReference type="InterPro" id="IPR050471">
    <property type="entry name" value="AB_hydrolase"/>
</dbReference>
<evidence type="ECO:0000313" key="2">
    <source>
        <dbReference type="EMBL" id="GAA1767656.1"/>
    </source>
</evidence>
<gene>
    <name evidence="2" type="ORF">GCM10009747_30470</name>
</gene>
<keyword evidence="2" id="KW-0645">Protease</keyword>
<accession>A0ABP4X4C5</accession>
<dbReference type="EMBL" id="BAAANH010000006">
    <property type="protein sequence ID" value="GAA1767656.1"/>
    <property type="molecule type" value="Genomic_DNA"/>
</dbReference>
<dbReference type="PRINTS" id="PR00111">
    <property type="entry name" value="ABHYDROLASE"/>
</dbReference>
<reference evidence="3" key="1">
    <citation type="journal article" date="2019" name="Int. J. Syst. Evol. Microbiol.">
        <title>The Global Catalogue of Microorganisms (GCM) 10K type strain sequencing project: providing services to taxonomists for standard genome sequencing and annotation.</title>
        <authorList>
            <consortium name="The Broad Institute Genomics Platform"/>
            <consortium name="The Broad Institute Genome Sequencing Center for Infectious Disease"/>
            <person name="Wu L."/>
            <person name="Ma J."/>
        </authorList>
    </citation>
    <scope>NUCLEOTIDE SEQUENCE [LARGE SCALE GENOMIC DNA]</scope>
    <source>
        <strain evidence="3">JCM 14319</strain>
    </source>
</reference>
<keyword evidence="2" id="KW-0378">Hydrolase</keyword>